<reference evidence="3" key="2">
    <citation type="submission" date="2020-11" db="EMBL/GenBank/DDBJ databases">
        <authorList>
            <person name="McCartney M.A."/>
            <person name="Auch B."/>
            <person name="Kono T."/>
            <person name="Mallez S."/>
            <person name="Becker A."/>
            <person name="Gohl D.M."/>
            <person name="Silverstein K.A.T."/>
            <person name="Koren S."/>
            <person name="Bechman K.B."/>
            <person name="Herman A."/>
            <person name="Abrahante J.E."/>
            <person name="Garbe J."/>
        </authorList>
    </citation>
    <scope>NUCLEOTIDE SEQUENCE</scope>
    <source>
        <strain evidence="3">Duluth1</strain>
        <tissue evidence="3">Whole animal</tissue>
    </source>
</reference>
<keyword evidence="4" id="KW-1185">Reference proteome</keyword>
<feature type="region of interest" description="Disordered" evidence="1">
    <location>
        <begin position="300"/>
        <end position="323"/>
    </location>
</feature>
<evidence type="ECO:0000313" key="3">
    <source>
        <dbReference type="EMBL" id="KAH3826228.1"/>
    </source>
</evidence>
<dbReference type="EMBL" id="JAIWYP010000005">
    <property type="protein sequence ID" value="KAH3826228.1"/>
    <property type="molecule type" value="Genomic_DNA"/>
</dbReference>
<feature type="transmembrane region" description="Helical" evidence="2">
    <location>
        <begin position="326"/>
        <end position="349"/>
    </location>
</feature>
<gene>
    <name evidence="3" type="ORF">DPMN_128124</name>
</gene>
<keyword evidence="2" id="KW-0472">Membrane</keyword>
<sequence length="451" mass="49479">MSITGDVWIGYLYAKVPFLLLGCARLQSVNGVNVSKLSDCFTICKGGTFGIQRTSHAPSGLLCICVTGSLDTSESSCIGGDKTSLCNNCFVIYTQINVNASQVSGPNDNPGDDCLTYYYPHFAWQPCSGVSFMKSMCSNATYQDLAATATATDLANNEWVAGNKLCLTTGQHPSFVQSIGKTGFADALKQYYWTGIFRDNILIKRSMKDVFSRFSNDGYVYVHKWNKILHSSNPDETKRALCVKGAESTTRHPETSNHTTEIIPSITQSTYADTSAILTIVTTPGVTISLPTTEKHTSIATDNAFPTSNGGITEKSGRPHSEKSPAISIGIGVSVSILLLVGGAVVIFLNKRRRVLPCWKIKTAENQSSRRFNDCQDPNYEAMVERNEINESYCALGRNVVSGERIVSYINSQNNKNNLNSTDAKYSPEYYNTDSYEYVQRAHTKSDLNNK</sequence>
<keyword evidence="2" id="KW-1133">Transmembrane helix</keyword>
<evidence type="ECO:0000256" key="1">
    <source>
        <dbReference type="SAM" id="MobiDB-lite"/>
    </source>
</evidence>
<feature type="compositionally biased region" description="Polar residues" evidence="1">
    <location>
        <begin position="300"/>
        <end position="311"/>
    </location>
</feature>
<organism evidence="3 4">
    <name type="scientific">Dreissena polymorpha</name>
    <name type="common">Zebra mussel</name>
    <name type="synonym">Mytilus polymorpha</name>
    <dbReference type="NCBI Taxonomy" id="45954"/>
    <lineage>
        <taxon>Eukaryota</taxon>
        <taxon>Metazoa</taxon>
        <taxon>Spiralia</taxon>
        <taxon>Lophotrochozoa</taxon>
        <taxon>Mollusca</taxon>
        <taxon>Bivalvia</taxon>
        <taxon>Autobranchia</taxon>
        <taxon>Heteroconchia</taxon>
        <taxon>Euheterodonta</taxon>
        <taxon>Imparidentia</taxon>
        <taxon>Neoheterodontei</taxon>
        <taxon>Myida</taxon>
        <taxon>Dreissenoidea</taxon>
        <taxon>Dreissenidae</taxon>
        <taxon>Dreissena</taxon>
    </lineage>
</organism>
<keyword evidence="2" id="KW-0812">Transmembrane</keyword>
<reference evidence="3" key="1">
    <citation type="journal article" date="2019" name="bioRxiv">
        <title>The Genome of the Zebra Mussel, Dreissena polymorpha: A Resource for Invasive Species Research.</title>
        <authorList>
            <person name="McCartney M.A."/>
            <person name="Auch B."/>
            <person name="Kono T."/>
            <person name="Mallez S."/>
            <person name="Zhang Y."/>
            <person name="Obille A."/>
            <person name="Becker A."/>
            <person name="Abrahante J.E."/>
            <person name="Garbe J."/>
            <person name="Badalamenti J.P."/>
            <person name="Herman A."/>
            <person name="Mangelson H."/>
            <person name="Liachko I."/>
            <person name="Sullivan S."/>
            <person name="Sone E.D."/>
            <person name="Koren S."/>
            <person name="Silverstein K.A.T."/>
            <person name="Beckman K.B."/>
            <person name="Gohl D.M."/>
        </authorList>
    </citation>
    <scope>NUCLEOTIDE SEQUENCE</scope>
    <source>
        <strain evidence="3">Duluth1</strain>
        <tissue evidence="3">Whole animal</tissue>
    </source>
</reference>
<evidence type="ECO:0000256" key="2">
    <source>
        <dbReference type="SAM" id="Phobius"/>
    </source>
</evidence>
<accession>A0A9D4H2H7</accession>
<evidence type="ECO:0000313" key="4">
    <source>
        <dbReference type="Proteomes" id="UP000828390"/>
    </source>
</evidence>
<name>A0A9D4H2H7_DREPO</name>
<dbReference type="AlphaFoldDB" id="A0A9D4H2H7"/>
<dbReference type="Proteomes" id="UP000828390">
    <property type="component" value="Unassembled WGS sequence"/>
</dbReference>
<proteinExistence type="predicted"/>
<comment type="caution">
    <text evidence="3">The sequence shown here is derived from an EMBL/GenBank/DDBJ whole genome shotgun (WGS) entry which is preliminary data.</text>
</comment>
<protein>
    <submittedName>
        <fullName evidence="3">Uncharacterized protein</fullName>
    </submittedName>
</protein>